<dbReference type="InterPro" id="IPR003696">
    <property type="entry name" value="Carbtransf_dom"/>
</dbReference>
<dbReference type="RefSeq" id="WP_074792598.1">
    <property type="nucleotide sequence ID" value="NZ_FOAD01000001.1"/>
</dbReference>
<dbReference type="Pfam" id="PF16861">
    <property type="entry name" value="Carbam_trans_C"/>
    <property type="match status" value="1"/>
</dbReference>
<dbReference type="InterPro" id="IPR038152">
    <property type="entry name" value="Carbam_trans_C_sf"/>
</dbReference>
<keyword evidence="4" id="KW-0808">Transferase</keyword>
<dbReference type="GO" id="GO:0016740">
    <property type="term" value="F:transferase activity"/>
    <property type="evidence" value="ECO:0007669"/>
    <property type="project" value="UniProtKB-KW"/>
</dbReference>
<dbReference type="PANTHER" id="PTHR34847">
    <property type="entry name" value="NODULATION PROTEIN U"/>
    <property type="match status" value="1"/>
</dbReference>
<dbReference type="PANTHER" id="PTHR34847:SF1">
    <property type="entry name" value="NODULATION PROTEIN U"/>
    <property type="match status" value="1"/>
</dbReference>
<comment type="similarity">
    <text evidence="1">Belongs to the NodU/CmcH family.</text>
</comment>
<reference evidence="4 5" key="1">
    <citation type="submission" date="2016-10" db="EMBL/GenBank/DDBJ databases">
        <authorList>
            <person name="de Groot N.N."/>
        </authorList>
    </citation>
    <scope>NUCLEOTIDE SEQUENCE [LARGE SCALE GENOMIC DNA]</scope>
    <source>
        <strain evidence="4 5">CDM_5</strain>
    </source>
</reference>
<dbReference type="OrthoDB" id="42122at2157"/>
<feature type="domain" description="Carbamoyltransferase C-terminal" evidence="3">
    <location>
        <begin position="400"/>
        <end position="570"/>
    </location>
</feature>
<proteinExistence type="inferred from homology"/>
<dbReference type="SUPFAM" id="SSF53067">
    <property type="entry name" value="Actin-like ATPase domain"/>
    <property type="match status" value="1"/>
</dbReference>
<accession>A0A1H7JMV3</accession>
<protein>
    <submittedName>
        <fullName evidence="4">Carbamoyltransferase</fullName>
    </submittedName>
</protein>
<evidence type="ECO:0000259" key="2">
    <source>
        <dbReference type="Pfam" id="PF02543"/>
    </source>
</evidence>
<evidence type="ECO:0000313" key="5">
    <source>
        <dbReference type="Proteomes" id="UP000183894"/>
    </source>
</evidence>
<dbReference type="AlphaFoldDB" id="A0A1H7JMV3"/>
<evidence type="ECO:0000256" key="1">
    <source>
        <dbReference type="ARBA" id="ARBA00006129"/>
    </source>
</evidence>
<dbReference type="CDD" id="cd24098">
    <property type="entry name" value="ASKHA_NBD_TobZ_N"/>
    <property type="match status" value="1"/>
</dbReference>
<sequence>MESYVLSFKPAIPPYGTHDPSAALFKNGELLFGSEEERHTREKHAVKCFPENAIRACLDFADISLSDVDQIVLPYNPSLNTKRLGSDLKRVLSNGESTLVKTYDVFYQLKKHCLARTAPDIELRDKLEAIDTPVPPIHHQPHHRCHAASAFHPTDFEEAIVLTIDGQGEYDSTVVWRANTSGLERLKTYEYPNSIGHFFGVITEYLGYHAFNGEGKIMGLAPYGRENSNIESALRSLADFGRDYDVTPLTSGGIDAGVHRLESALDRPRNEEHSDIDQFYKDVAYIAQKLLEETVTEIVEEYTERFDIHSVGLAGGVALNCKMNKRVNELDSVDELFIQPVAHDAGLALGAGWLTTNPAGVSPMNSVYWGVGLDDSEIEALLKTNKIEYERHDEVERYIAEQLADGQLVGWMQGRQEMGPRALGNRSILADPRTVESLNRVNEYVKHREKWRPFAPSLLEEAADEYLVDATRSPYMIKTFDTVEDKRDEISAVIHPADKTTRPQTVREDQNPRYYRLISEFSDITGVPVVLNTSFNDHAEPIVTKPVEALRDFYGMGLDILVIGDYVVEK</sequence>
<dbReference type="EMBL" id="FOAD01000001">
    <property type="protein sequence ID" value="SEK74795.1"/>
    <property type="molecule type" value="Genomic_DNA"/>
</dbReference>
<dbReference type="InterPro" id="IPR031730">
    <property type="entry name" value="Carbam_trans_C"/>
</dbReference>
<gene>
    <name evidence="4" type="ORF">SAMN04488691_1011219</name>
</gene>
<evidence type="ECO:0000259" key="3">
    <source>
        <dbReference type="Pfam" id="PF16861"/>
    </source>
</evidence>
<dbReference type="InterPro" id="IPR051338">
    <property type="entry name" value="NodU/CmcH_Carbamoyltrnsfr"/>
</dbReference>
<dbReference type="InterPro" id="IPR043129">
    <property type="entry name" value="ATPase_NBD"/>
</dbReference>
<evidence type="ECO:0000313" key="4">
    <source>
        <dbReference type="EMBL" id="SEK74795.1"/>
    </source>
</evidence>
<name>A0A1H7JMV3_HALLR</name>
<feature type="domain" description="Carbamoyltransferase" evidence="2">
    <location>
        <begin position="17"/>
        <end position="351"/>
    </location>
</feature>
<dbReference type="Pfam" id="PF02543">
    <property type="entry name" value="Carbam_trans_N"/>
    <property type="match status" value="1"/>
</dbReference>
<dbReference type="Proteomes" id="UP000183894">
    <property type="component" value="Unassembled WGS sequence"/>
</dbReference>
<dbReference type="Gene3D" id="3.90.870.20">
    <property type="entry name" value="Carbamoyltransferase, C-terminal domain"/>
    <property type="match status" value="1"/>
</dbReference>
<dbReference type="Gene3D" id="3.30.420.40">
    <property type="match status" value="2"/>
</dbReference>
<organism evidence="4 5">
    <name type="scientific">Haloferax larsenii</name>
    <dbReference type="NCBI Taxonomy" id="302484"/>
    <lineage>
        <taxon>Archaea</taxon>
        <taxon>Methanobacteriati</taxon>
        <taxon>Methanobacteriota</taxon>
        <taxon>Stenosarchaea group</taxon>
        <taxon>Halobacteria</taxon>
        <taxon>Halobacteriales</taxon>
        <taxon>Haloferacaceae</taxon>
        <taxon>Haloferax</taxon>
    </lineage>
</organism>